<dbReference type="PROSITE" id="PS50842">
    <property type="entry name" value="EXPANSIN_EG45"/>
    <property type="match status" value="1"/>
</dbReference>
<dbReference type="PANTHER" id="PTHR31692:SF5">
    <property type="entry name" value="EXPANSIN-B3"/>
    <property type="match status" value="1"/>
</dbReference>
<organism evidence="9 10">
    <name type="scientific">Ceratopteris richardii</name>
    <name type="common">Triangle waterfern</name>
    <dbReference type="NCBI Taxonomy" id="49495"/>
    <lineage>
        <taxon>Eukaryota</taxon>
        <taxon>Viridiplantae</taxon>
        <taxon>Streptophyta</taxon>
        <taxon>Embryophyta</taxon>
        <taxon>Tracheophyta</taxon>
        <taxon>Polypodiopsida</taxon>
        <taxon>Polypodiidae</taxon>
        <taxon>Polypodiales</taxon>
        <taxon>Pteridineae</taxon>
        <taxon>Pteridaceae</taxon>
        <taxon>Parkerioideae</taxon>
        <taxon>Ceratopteris</taxon>
    </lineage>
</organism>
<feature type="domain" description="Expansin-like EG45" evidence="7">
    <location>
        <begin position="82"/>
        <end position="192"/>
    </location>
</feature>
<accession>A0A8T2UKR4</accession>
<comment type="caution">
    <text evidence="9">The sequence shown here is derived from an EMBL/GenBank/DDBJ whole genome shotgun (WGS) entry which is preliminary data.</text>
</comment>
<evidence type="ECO:0000313" key="10">
    <source>
        <dbReference type="Proteomes" id="UP000825935"/>
    </source>
</evidence>
<dbReference type="PROSITE" id="PS50843">
    <property type="entry name" value="EXPANSIN_CBD"/>
    <property type="match status" value="1"/>
</dbReference>
<sequence>MGCLAFLTFCMVVGSCVLCSVCIVEGRHHRPHVLNHSQIKEKRLDTRKTVAYSRTSDPSINTDWLQATATWYGSPTGTGTDGGACGYGNLGTSFYGSHVSAGSPVLFKAGLGCGACYEVKCLVGGVCSSEAVTVSITDECPGGYCSAGRAHFDMGGAAFGAMALSPSFTQNLLNVGVVEVLYRRVPCSYAEGRTISFQVNEGATNYWFSILIRNVGGDGDVAAVDLMERGQWRKMEHLWGAYWCLNAGPLEGPFSVRVTTSSGASLDAFNVIPANWVPGQTYFSLVNF</sequence>
<keyword evidence="2 6" id="KW-0134">Cell wall</keyword>
<comment type="function">
    <text evidence="6">Causes loosening and extension of plant cell walls by disrupting non-covalent bonding between cellulose microfibrils and matrix glucans. No enzymatic activity has been found.</text>
</comment>
<dbReference type="PRINTS" id="PR01225">
    <property type="entry name" value="EXPANSNFAMLY"/>
</dbReference>
<dbReference type="InterPro" id="IPR007118">
    <property type="entry name" value="Expan_Lol_pI"/>
</dbReference>
<dbReference type="SMART" id="SM00837">
    <property type="entry name" value="DPBB_1"/>
    <property type="match status" value="1"/>
</dbReference>
<dbReference type="SUPFAM" id="SSF49590">
    <property type="entry name" value="PHL pollen allergen"/>
    <property type="match status" value="1"/>
</dbReference>
<evidence type="ECO:0000259" key="8">
    <source>
        <dbReference type="PROSITE" id="PS50843"/>
    </source>
</evidence>
<evidence type="ECO:0000259" key="7">
    <source>
        <dbReference type="PROSITE" id="PS50842"/>
    </source>
</evidence>
<keyword evidence="10" id="KW-1185">Reference proteome</keyword>
<dbReference type="EMBL" id="CM035411">
    <property type="protein sequence ID" value="KAH7435328.1"/>
    <property type="molecule type" value="Genomic_DNA"/>
</dbReference>
<dbReference type="GO" id="GO:0016020">
    <property type="term" value="C:membrane"/>
    <property type="evidence" value="ECO:0007669"/>
    <property type="project" value="UniProtKB-SubCell"/>
</dbReference>
<feature type="chain" id="PRO_5035968232" description="Expansin" evidence="6">
    <location>
        <begin position="27"/>
        <end position="288"/>
    </location>
</feature>
<comment type="similarity">
    <text evidence="1 6">Belongs to the expansin family. Expansin A subfamily.</text>
</comment>
<reference evidence="9" key="1">
    <citation type="submission" date="2021-08" db="EMBL/GenBank/DDBJ databases">
        <title>WGS assembly of Ceratopteris richardii.</title>
        <authorList>
            <person name="Marchant D.B."/>
            <person name="Chen G."/>
            <person name="Jenkins J."/>
            <person name="Shu S."/>
            <person name="Leebens-Mack J."/>
            <person name="Grimwood J."/>
            <person name="Schmutz J."/>
            <person name="Soltis P."/>
            <person name="Soltis D."/>
            <person name="Chen Z.-H."/>
        </authorList>
    </citation>
    <scope>NUCLEOTIDE SEQUENCE</scope>
    <source>
        <strain evidence="9">Whitten #5841</strain>
        <tissue evidence="9">Leaf</tissue>
    </source>
</reference>
<evidence type="ECO:0000256" key="1">
    <source>
        <dbReference type="ARBA" id="ARBA00005392"/>
    </source>
</evidence>
<dbReference type="PANTHER" id="PTHR31692">
    <property type="entry name" value="EXPANSIN-B3"/>
    <property type="match status" value="1"/>
</dbReference>
<dbReference type="OMA" id="TRTSCEY"/>
<dbReference type="GO" id="GO:0005576">
    <property type="term" value="C:extracellular region"/>
    <property type="evidence" value="ECO:0007669"/>
    <property type="project" value="InterPro"/>
</dbReference>
<feature type="domain" description="Expansin-like CBD" evidence="8">
    <location>
        <begin position="206"/>
        <end position="284"/>
    </location>
</feature>
<evidence type="ECO:0000256" key="2">
    <source>
        <dbReference type="ARBA" id="ARBA00022512"/>
    </source>
</evidence>
<keyword evidence="5" id="KW-0472">Membrane</keyword>
<dbReference type="InterPro" id="IPR007117">
    <property type="entry name" value="Expansin_CBD"/>
</dbReference>
<dbReference type="InterPro" id="IPR007112">
    <property type="entry name" value="Expansin/allergen_DPBB_dom"/>
</dbReference>
<dbReference type="Pfam" id="PF03330">
    <property type="entry name" value="DPBB_1"/>
    <property type="match status" value="1"/>
</dbReference>
<name>A0A8T2UKR4_CERRI</name>
<dbReference type="Gene3D" id="2.40.40.10">
    <property type="entry name" value="RlpA-like domain"/>
    <property type="match status" value="1"/>
</dbReference>
<keyword evidence="6" id="KW-0961">Cell wall biogenesis/degradation</keyword>
<evidence type="ECO:0000256" key="4">
    <source>
        <dbReference type="ARBA" id="ARBA00022729"/>
    </source>
</evidence>
<evidence type="ECO:0000313" key="9">
    <source>
        <dbReference type="EMBL" id="KAH7435328.1"/>
    </source>
</evidence>
<dbReference type="AlphaFoldDB" id="A0A8T2UKR4"/>
<evidence type="ECO:0000256" key="3">
    <source>
        <dbReference type="ARBA" id="ARBA00022525"/>
    </source>
</evidence>
<dbReference type="InterPro" id="IPR036749">
    <property type="entry name" value="Expansin_CBD_sf"/>
</dbReference>
<dbReference type="InterPro" id="IPR009009">
    <property type="entry name" value="RlpA-like_DPBB"/>
</dbReference>
<comment type="subcellular location">
    <subcellularLocation>
        <location evidence="6">Secreted</location>
        <location evidence="6">Cell wall</location>
    </subcellularLocation>
    <subcellularLocation>
        <location evidence="6">Membrane</location>
        <topology evidence="6">Peripheral membrane protein</topology>
    </subcellularLocation>
</comment>
<gene>
    <name evidence="9" type="ORF">KP509_06G060100</name>
</gene>
<evidence type="ECO:0000256" key="6">
    <source>
        <dbReference type="RuleBase" id="RU365023"/>
    </source>
</evidence>
<evidence type="ECO:0000256" key="5">
    <source>
        <dbReference type="ARBA" id="ARBA00023136"/>
    </source>
</evidence>
<protein>
    <recommendedName>
        <fullName evidence="6">Expansin</fullName>
    </recommendedName>
</protein>
<dbReference type="Pfam" id="PF01357">
    <property type="entry name" value="Expansin_C"/>
    <property type="match status" value="1"/>
</dbReference>
<dbReference type="Gene3D" id="2.60.40.760">
    <property type="entry name" value="Expansin, cellulose-binding-like domain"/>
    <property type="match status" value="1"/>
</dbReference>
<keyword evidence="4 6" id="KW-0732">Signal</keyword>
<dbReference type="OrthoDB" id="406505at2759"/>
<feature type="signal peptide" evidence="6">
    <location>
        <begin position="1"/>
        <end position="26"/>
    </location>
</feature>
<dbReference type="GO" id="GO:0009664">
    <property type="term" value="P:plant-type cell wall organization"/>
    <property type="evidence" value="ECO:0007669"/>
    <property type="project" value="InterPro"/>
</dbReference>
<dbReference type="InterPro" id="IPR036908">
    <property type="entry name" value="RlpA-like_sf"/>
</dbReference>
<dbReference type="InterPro" id="IPR002963">
    <property type="entry name" value="Expansin"/>
</dbReference>
<dbReference type="PRINTS" id="PR01226">
    <property type="entry name" value="EXPANSIN"/>
</dbReference>
<dbReference type="SUPFAM" id="SSF50685">
    <property type="entry name" value="Barwin-like endoglucanases"/>
    <property type="match status" value="1"/>
</dbReference>
<dbReference type="Proteomes" id="UP000825935">
    <property type="component" value="Chromosome 6"/>
</dbReference>
<proteinExistence type="inferred from homology"/>
<keyword evidence="3 6" id="KW-0964">Secreted</keyword>